<dbReference type="GO" id="GO:0006260">
    <property type="term" value="P:DNA replication"/>
    <property type="evidence" value="ECO:0007669"/>
    <property type="project" value="UniProtKB-UniRule"/>
</dbReference>
<dbReference type="PANTHER" id="PTHR32182:SF0">
    <property type="entry name" value="DNA REPLICATION AND REPAIR PROTEIN RECF"/>
    <property type="match status" value="1"/>
</dbReference>
<name>A0A0P4R315_9ACTN</name>
<dbReference type="PROSITE" id="PS00618">
    <property type="entry name" value="RECF_2"/>
    <property type="match status" value="1"/>
</dbReference>
<comment type="subcellular location">
    <subcellularLocation>
        <location evidence="1 13 14">Cytoplasm</location>
    </subcellularLocation>
</comment>
<dbReference type="GO" id="GO:0009432">
    <property type="term" value="P:SOS response"/>
    <property type="evidence" value="ECO:0007669"/>
    <property type="project" value="UniProtKB-UniRule"/>
</dbReference>
<dbReference type="PANTHER" id="PTHR32182">
    <property type="entry name" value="DNA REPLICATION AND REPAIR PROTEIN RECF"/>
    <property type="match status" value="1"/>
</dbReference>
<dbReference type="GO" id="GO:0003697">
    <property type="term" value="F:single-stranded DNA binding"/>
    <property type="evidence" value="ECO:0007669"/>
    <property type="project" value="UniProtKB-UniRule"/>
</dbReference>
<keyword evidence="6 13" id="KW-0547">Nucleotide-binding</keyword>
<reference evidence="16 17" key="2">
    <citation type="journal article" date="2015" name="Stand. Genomic Sci.">
        <title>Draft genome sequence of marine-derived Streptomyces sp. TP-A0598, a producer of anti-MRSA antibiotic lydicamycins.</title>
        <authorList>
            <person name="Komaki H."/>
            <person name="Ichikawa N."/>
            <person name="Hosoyama A."/>
            <person name="Fujita N."/>
            <person name="Igarashi Y."/>
        </authorList>
    </citation>
    <scope>NUCLEOTIDE SEQUENCE [LARGE SCALE GENOMIC DNA]</scope>
    <source>
        <strain evidence="16 17">NBRC 110027</strain>
    </source>
</reference>
<feature type="binding site" evidence="13">
    <location>
        <begin position="30"/>
        <end position="37"/>
    </location>
    <ligand>
        <name>ATP</name>
        <dbReference type="ChEBI" id="CHEBI:30616"/>
    </ligand>
</feature>
<evidence type="ECO:0000256" key="1">
    <source>
        <dbReference type="ARBA" id="ARBA00004496"/>
    </source>
</evidence>
<dbReference type="OrthoDB" id="9803889at2"/>
<gene>
    <name evidence="13 16" type="primary">recF</name>
    <name evidence="16" type="ORF">TPA0598_02_04880</name>
</gene>
<dbReference type="AlphaFoldDB" id="A0A0P4R315"/>
<comment type="caution">
    <text evidence="16">The sequence shown here is derived from an EMBL/GenBank/DDBJ whole genome shotgun (WGS) entry which is preliminary data.</text>
</comment>
<dbReference type="InterPro" id="IPR042174">
    <property type="entry name" value="RecF_2"/>
</dbReference>
<dbReference type="Gene3D" id="1.20.1050.90">
    <property type="entry name" value="RecF/RecN/SMC, N-terminal domain"/>
    <property type="match status" value="1"/>
</dbReference>
<dbReference type="InterPro" id="IPR027417">
    <property type="entry name" value="P-loop_NTPase"/>
</dbReference>
<evidence type="ECO:0000256" key="11">
    <source>
        <dbReference type="ARBA" id="ARBA00023236"/>
    </source>
</evidence>
<dbReference type="SUPFAM" id="SSF52540">
    <property type="entry name" value="P-loop containing nucleoside triphosphate hydrolases"/>
    <property type="match status" value="1"/>
</dbReference>
<dbReference type="Pfam" id="PF02463">
    <property type="entry name" value="SMC_N"/>
    <property type="match status" value="1"/>
</dbReference>
<keyword evidence="8 13" id="KW-0067">ATP-binding</keyword>
<keyword evidence="11 13" id="KW-0742">SOS response</keyword>
<protein>
    <recommendedName>
        <fullName evidence="3 13">DNA replication and repair protein RecF</fullName>
    </recommendedName>
</protein>
<dbReference type="FunFam" id="3.40.50.300:FF:000730">
    <property type="entry name" value="DNA replication and repair protein RecF"/>
    <property type="match status" value="1"/>
</dbReference>
<keyword evidence="9 13" id="KW-0238">DNA-binding</keyword>
<evidence type="ECO:0000313" key="16">
    <source>
        <dbReference type="EMBL" id="GAO07249.1"/>
    </source>
</evidence>
<dbReference type="Proteomes" id="UP000048965">
    <property type="component" value="Unassembled WGS sequence"/>
</dbReference>
<comment type="function">
    <text evidence="12 13 14">The RecF protein is involved in DNA metabolism; it is required for DNA replication and normal SOS inducibility. RecF binds preferentially to single-stranded, linear DNA. It also seems to bind ATP.</text>
</comment>
<keyword evidence="4 13" id="KW-0963">Cytoplasm</keyword>
<dbReference type="Gene3D" id="3.40.50.300">
    <property type="entry name" value="P-loop containing nucleotide triphosphate hydrolases"/>
    <property type="match status" value="1"/>
</dbReference>
<dbReference type="InterPro" id="IPR018078">
    <property type="entry name" value="DNA-binding_RecF_CS"/>
</dbReference>
<dbReference type="HAMAP" id="MF_00365">
    <property type="entry name" value="RecF"/>
    <property type="match status" value="1"/>
</dbReference>
<accession>A0A0P4R315</accession>
<evidence type="ECO:0000259" key="15">
    <source>
        <dbReference type="Pfam" id="PF02463"/>
    </source>
</evidence>
<keyword evidence="7 13" id="KW-0227">DNA damage</keyword>
<reference evidence="17" key="1">
    <citation type="submission" date="2014-09" db="EMBL/GenBank/DDBJ databases">
        <title>Whole genome shotgun sequence of Streptomyces sp. NBRC 110027.</title>
        <authorList>
            <person name="Komaki H."/>
            <person name="Ichikawa N."/>
            <person name="Katano-Makiyama Y."/>
            <person name="Hosoyama A."/>
            <person name="Hashimoto M."/>
            <person name="Uohara A."/>
            <person name="Kitahashi Y."/>
            <person name="Ohji S."/>
            <person name="Kimura A."/>
            <person name="Yamazoe A."/>
            <person name="Igarashi Y."/>
            <person name="Fujita N."/>
        </authorList>
    </citation>
    <scope>NUCLEOTIDE SEQUENCE [LARGE SCALE GENOMIC DNA]</scope>
    <source>
        <strain evidence="17">NBRC 110027</strain>
    </source>
</reference>
<dbReference type="InterPro" id="IPR003395">
    <property type="entry name" value="RecF/RecN/SMC_N"/>
</dbReference>
<dbReference type="RefSeq" id="WP_042151013.1">
    <property type="nucleotide sequence ID" value="NZ_BBNO01000002.1"/>
</dbReference>
<dbReference type="GO" id="GO:0000731">
    <property type="term" value="P:DNA synthesis involved in DNA repair"/>
    <property type="evidence" value="ECO:0007669"/>
    <property type="project" value="TreeGrafter"/>
</dbReference>
<dbReference type="GO" id="GO:0006302">
    <property type="term" value="P:double-strand break repair"/>
    <property type="evidence" value="ECO:0007669"/>
    <property type="project" value="TreeGrafter"/>
</dbReference>
<evidence type="ECO:0000256" key="7">
    <source>
        <dbReference type="ARBA" id="ARBA00022763"/>
    </source>
</evidence>
<evidence type="ECO:0000256" key="13">
    <source>
        <dbReference type="HAMAP-Rule" id="MF_00365"/>
    </source>
</evidence>
<evidence type="ECO:0000256" key="12">
    <source>
        <dbReference type="ARBA" id="ARBA00025401"/>
    </source>
</evidence>
<dbReference type="GO" id="GO:0005524">
    <property type="term" value="F:ATP binding"/>
    <property type="evidence" value="ECO:0007669"/>
    <property type="project" value="UniProtKB-UniRule"/>
</dbReference>
<dbReference type="EMBL" id="BBNO01000002">
    <property type="protein sequence ID" value="GAO07249.1"/>
    <property type="molecule type" value="Genomic_DNA"/>
</dbReference>
<evidence type="ECO:0000256" key="8">
    <source>
        <dbReference type="ARBA" id="ARBA00022840"/>
    </source>
</evidence>
<evidence type="ECO:0000256" key="10">
    <source>
        <dbReference type="ARBA" id="ARBA00023204"/>
    </source>
</evidence>
<sequence>MHVSHLSLADFRSYARVEVPLDPGVTAFVGPNGQGKTNLVEAVGYLATLGSHRVSSDAPLVRMGAERAIVRAAVVQGERQQLIELELNPGKANRARINRSSQVRPRDVLGIVRTVLFAPEDLALVKGDPGERRRFLDELITARSPRMAGVRSDYDRVLKQRNTLLKTAALARRHGGRQMDLSTLDVWDQHLARAGAELLAQRLDLIAALRPLADKAYDQLAPGGGPLALEYRGSAGEAMADATTREDLYGVLLAALGEARKGEIERGVTLVGPHRDDLVLKLGQLPAKGYASHGESWSYALALRLASYDLLRAEGNEPVLVLDDVFAELDARRRERLAELVAPGEQVLVTAAVDDDVPGILAGARYAVSDGAVEKVTP</sequence>
<evidence type="ECO:0000256" key="14">
    <source>
        <dbReference type="RuleBase" id="RU000578"/>
    </source>
</evidence>
<evidence type="ECO:0000256" key="6">
    <source>
        <dbReference type="ARBA" id="ARBA00022741"/>
    </source>
</evidence>
<feature type="domain" description="RecF/RecN/SMC N-terminal" evidence="15">
    <location>
        <begin position="3"/>
        <end position="351"/>
    </location>
</feature>
<proteinExistence type="inferred from homology"/>
<evidence type="ECO:0000256" key="3">
    <source>
        <dbReference type="ARBA" id="ARBA00020170"/>
    </source>
</evidence>
<dbReference type="GO" id="GO:0005737">
    <property type="term" value="C:cytoplasm"/>
    <property type="evidence" value="ECO:0007669"/>
    <property type="project" value="UniProtKB-SubCell"/>
</dbReference>
<dbReference type="InterPro" id="IPR001238">
    <property type="entry name" value="DNA-binding_RecF"/>
</dbReference>
<evidence type="ECO:0000256" key="4">
    <source>
        <dbReference type="ARBA" id="ARBA00022490"/>
    </source>
</evidence>
<organism evidence="16 17">
    <name type="scientific">Streptomyces lydicamycinicus</name>
    <dbReference type="NCBI Taxonomy" id="1546107"/>
    <lineage>
        <taxon>Bacteria</taxon>
        <taxon>Bacillati</taxon>
        <taxon>Actinomycetota</taxon>
        <taxon>Actinomycetes</taxon>
        <taxon>Kitasatosporales</taxon>
        <taxon>Streptomycetaceae</taxon>
        <taxon>Streptomyces</taxon>
    </lineage>
</organism>
<keyword evidence="10 13" id="KW-0234">DNA repair</keyword>
<dbReference type="NCBIfam" id="TIGR00611">
    <property type="entry name" value="recf"/>
    <property type="match status" value="1"/>
</dbReference>
<keyword evidence="5 13" id="KW-0235">DNA replication</keyword>
<evidence type="ECO:0000256" key="5">
    <source>
        <dbReference type="ARBA" id="ARBA00022705"/>
    </source>
</evidence>
<dbReference type="PROSITE" id="PS00617">
    <property type="entry name" value="RECF_1"/>
    <property type="match status" value="1"/>
</dbReference>
<evidence type="ECO:0000256" key="2">
    <source>
        <dbReference type="ARBA" id="ARBA00008016"/>
    </source>
</evidence>
<dbReference type="FunFam" id="1.20.1050.90:FF:000004">
    <property type="entry name" value="DNA replication and repair protein RecF"/>
    <property type="match status" value="1"/>
</dbReference>
<keyword evidence="17" id="KW-1185">Reference proteome</keyword>
<comment type="similarity">
    <text evidence="2 13 14">Belongs to the RecF family.</text>
</comment>
<evidence type="ECO:0000313" key="17">
    <source>
        <dbReference type="Proteomes" id="UP000048965"/>
    </source>
</evidence>
<dbReference type="CDD" id="cd03242">
    <property type="entry name" value="ABC_RecF"/>
    <property type="match status" value="1"/>
</dbReference>
<evidence type="ECO:0000256" key="9">
    <source>
        <dbReference type="ARBA" id="ARBA00023125"/>
    </source>
</evidence>